<reference evidence="1" key="1">
    <citation type="submission" date="2018-11" db="EMBL/GenBank/DDBJ databases">
        <authorList>
            <consortium name="Genoscope - CEA"/>
            <person name="William W."/>
        </authorList>
    </citation>
    <scope>NUCLEOTIDE SEQUENCE</scope>
</reference>
<sequence length="37" mass="4561">MKVRGIQTTHPKFLTRRKHLLVAKQRVKSEEMKWRWG</sequence>
<name>A0A3P5ZSL0_BRACM</name>
<organism evidence="1">
    <name type="scientific">Brassica campestris</name>
    <name type="common">Field mustard</name>
    <dbReference type="NCBI Taxonomy" id="3711"/>
    <lineage>
        <taxon>Eukaryota</taxon>
        <taxon>Viridiplantae</taxon>
        <taxon>Streptophyta</taxon>
        <taxon>Embryophyta</taxon>
        <taxon>Tracheophyta</taxon>
        <taxon>Spermatophyta</taxon>
        <taxon>Magnoliopsida</taxon>
        <taxon>eudicotyledons</taxon>
        <taxon>Gunneridae</taxon>
        <taxon>Pentapetalae</taxon>
        <taxon>rosids</taxon>
        <taxon>malvids</taxon>
        <taxon>Brassicales</taxon>
        <taxon>Brassicaceae</taxon>
        <taxon>Brassiceae</taxon>
        <taxon>Brassica</taxon>
    </lineage>
</organism>
<gene>
    <name evidence="1" type="ORF">BRAA01T01500Z</name>
</gene>
<evidence type="ECO:0000313" key="1">
    <source>
        <dbReference type="EMBL" id="VDC74998.1"/>
    </source>
</evidence>
<dbReference type="AlphaFoldDB" id="A0A3P5ZSL0"/>
<protein>
    <submittedName>
        <fullName evidence="1">Uncharacterized protein</fullName>
    </submittedName>
</protein>
<accession>A0A3P5ZSL0</accession>
<dbReference type="EMBL" id="LR031571">
    <property type="protein sequence ID" value="VDC74998.1"/>
    <property type="molecule type" value="Genomic_DNA"/>
</dbReference>
<proteinExistence type="predicted"/>